<evidence type="ECO:0000259" key="1">
    <source>
        <dbReference type="Pfam" id="PF22055"/>
    </source>
</evidence>
<evidence type="ECO:0000313" key="2">
    <source>
        <dbReference type="EMBL" id="POG10577.1"/>
    </source>
</evidence>
<accession>A0A2S3X4V6</accession>
<dbReference type="InterPro" id="IPR035616">
    <property type="entry name" value="MvaT_DBD"/>
</dbReference>
<reference evidence="2 3" key="2">
    <citation type="submission" date="2018-03" db="EMBL/GenBank/DDBJ databases">
        <title>Draft genome of Pseudomonas putida strain KH-21-114.</title>
        <authorList>
            <person name="Yoshizawa S."/>
            <person name="Khan N.H."/>
            <person name="Nishimura M."/>
            <person name="Chiura H.X."/>
            <person name="Ogura Y."/>
            <person name="Hayashi T."/>
            <person name="Kogure K."/>
        </authorList>
    </citation>
    <scope>NUCLEOTIDE SEQUENCE [LARGE SCALE GENOMIC DNA]</scope>
    <source>
        <strain evidence="2 3">KH-21-114</strain>
    </source>
</reference>
<reference evidence="2 3" key="1">
    <citation type="submission" date="2016-08" db="EMBL/GenBank/DDBJ databases">
        <authorList>
            <person name="Seilhamer J.J."/>
        </authorList>
    </citation>
    <scope>NUCLEOTIDE SEQUENCE [LARGE SCALE GENOMIC DNA]</scope>
    <source>
        <strain evidence="2 3">KH-21-114</strain>
    </source>
</reference>
<dbReference type="AlphaFoldDB" id="A0A2S3X4V6"/>
<dbReference type="Pfam" id="PF22055">
    <property type="entry name" value="MvaT_DBD"/>
    <property type="match status" value="1"/>
</dbReference>
<organism evidence="2 3">
    <name type="scientific">Pseudomonas putida</name>
    <name type="common">Arthrobacter siderocapsulatus</name>
    <dbReference type="NCBI Taxonomy" id="303"/>
    <lineage>
        <taxon>Bacteria</taxon>
        <taxon>Pseudomonadati</taxon>
        <taxon>Pseudomonadota</taxon>
        <taxon>Gammaproteobacteria</taxon>
        <taxon>Pseudomonadales</taxon>
        <taxon>Pseudomonadaceae</taxon>
        <taxon>Pseudomonas</taxon>
    </lineage>
</organism>
<dbReference type="OrthoDB" id="6990415at2"/>
<name>A0A2S3X4V6_PSEPU</name>
<feature type="domain" description="MvaT DNA-binding" evidence="1">
    <location>
        <begin position="91"/>
        <end position="127"/>
    </location>
</feature>
<gene>
    <name evidence="2" type="ORF">BGP84_12910</name>
</gene>
<protein>
    <recommendedName>
        <fullName evidence="1">MvaT DNA-binding domain-containing protein</fullName>
    </recommendedName>
</protein>
<evidence type="ECO:0000313" key="3">
    <source>
        <dbReference type="Proteomes" id="UP000237230"/>
    </source>
</evidence>
<proteinExistence type="predicted"/>
<dbReference type="RefSeq" id="WP_103447349.1">
    <property type="nucleotide sequence ID" value="NZ_JABFDQ010000003.1"/>
</dbReference>
<dbReference type="EMBL" id="MINH01000019">
    <property type="protein sequence ID" value="POG10577.1"/>
    <property type="molecule type" value="Genomic_DNA"/>
</dbReference>
<comment type="caution">
    <text evidence="2">The sequence shown here is derived from an EMBL/GenBank/DDBJ whole genome shotgun (WGS) entry which is preliminary data.</text>
</comment>
<sequence>MTKLSKIFKANQRVDMGCEAVTRPIHDDEVVRSISFLHKLDTLAANYDYTVKEIVMLLDADEFTTETAAGANAKADAPVHVARTSRKLQPKRYQSPYTGEILETASAKHKTLKTWQSIYGVAEVETWRI</sequence>
<dbReference type="Proteomes" id="UP000237230">
    <property type="component" value="Unassembled WGS sequence"/>
</dbReference>